<gene>
    <name evidence="2" type="ORF">QBC46DRAFT_340003</name>
</gene>
<evidence type="ECO:0000313" key="3">
    <source>
        <dbReference type="Proteomes" id="UP001303473"/>
    </source>
</evidence>
<evidence type="ECO:0000259" key="1">
    <source>
        <dbReference type="Pfam" id="PF20183"/>
    </source>
</evidence>
<feature type="domain" description="DUF6546" evidence="1">
    <location>
        <begin position="334"/>
        <end position="566"/>
    </location>
</feature>
<protein>
    <recommendedName>
        <fullName evidence="1">DUF6546 domain-containing protein</fullName>
    </recommendedName>
</protein>
<dbReference type="InterPro" id="IPR046676">
    <property type="entry name" value="DUF6546"/>
</dbReference>
<dbReference type="Proteomes" id="UP001303473">
    <property type="component" value="Unassembled WGS sequence"/>
</dbReference>
<dbReference type="Pfam" id="PF20183">
    <property type="entry name" value="DUF6546"/>
    <property type="match status" value="1"/>
</dbReference>
<proteinExistence type="predicted"/>
<accession>A0AAN6NCU8</accession>
<comment type="caution">
    <text evidence="2">The sequence shown here is derived from an EMBL/GenBank/DDBJ whole genome shotgun (WGS) entry which is preliminary data.</text>
</comment>
<reference evidence="3" key="1">
    <citation type="journal article" date="2023" name="Mol. Phylogenet. Evol.">
        <title>Genome-scale phylogeny and comparative genomics of the fungal order Sordariales.</title>
        <authorList>
            <person name="Hensen N."/>
            <person name="Bonometti L."/>
            <person name="Westerberg I."/>
            <person name="Brannstrom I.O."/>
            <person name="Guillou S."/>
            <person name="Cros-Aarteil S."/>
            <person name="Calhoun S."/>
            <person name="Haridas S."/>
            <person name="Kuo A."/>
            <person name="Mondo S."/>
            <person name="Pangilinan J."/>
            <person name="Riley R."/>
            <person name="LaButti K."/>
            <person name="Andreopoulos B."/>
            <person name="Lipzen A."/>
            <person name="Chen C."/>
            <person name="Yan M."/>
            <person name="Daum C."/>
            <person name="Ng V."/>
            <person name="Clum A."/>
            <person name="Steindorff A."/>
            <person name="Ohm R.A."/>
            <person name="Martin F."/>
            <person name="Silar P."/>
            <person name="Natvig D.O."/>
            <person name="Lalanne C."/>
            <person name="Gautier V."/>
            <person name="Ament-Velasquez S.L."/>
            <person name="Kruys A."/>
            <person name="Hutchinson M.I."/>
            <person name="Powell A.J."/>
            <person name="Barry K."/>
            <person name="Miller A.N."/>
            <person name="Grigoriev I.V."/>
            <person name="Debuchy R."/>
            <person name="Gladieux P."/>
            <person name="Hiltunen Thoren M."/>
            <person name="Johannesson H."/>
        </authorList>
    </citation>
    <scope>NUCLEOTIDE SEQUENCE [LARGE SCALE GENOMIC DNA]</scope>
    <source>
        <strain evidence="3">CBS 340.73</strain>
    </source>
</reference>
<sequence length="581" mass="66869">MAQLRYPRPSTRKWEHLPWELRHMVLGQVATASSSRAGYACVCRDWQVFFETRNFSCLVLNASDLSDLRQIVVGRRRELVKHIALHVKLGPYTYTEEPADKTCDENHSAFTNAIWGLWEVLSTWRRKRDVNGNNNGQLTLELLAECPTDISMFNPGRLYSSKIDLYSSYLHRNSLEVYKRHCGAYFQPANSRKSWIVWEMEQTDPAIYRDLWRHHKRTILNEGTLKLNFSYLPSHQTKRRRRLPQVDVVTNFLVRREYYRNIDPGSLRQIFQSLPQLKSINLERSIYINATDERDWNKGILESLLLPIPHLPPSPGGNDSASSSPRLSMSRAALPDSLKRLTLFAEARESFHKQSAMPVAKNTHPNMAKSLVTLSRNLQQLSVSFLIDAEDFFRSSLYWPTAASDEGGEKGEELYRHRLDHEPRWEHLTSLALTSKRLIMPQPSSSSWMSRINDLLFAAAVTAKMMPKLEVMEIWNGDKGQAGIFRYVSGSPNESTSAEIVWQGTQQQQHLALSERVLKAWREVALEHNPRCGLSLSVSMIPIEPTSIEGAAYVLDYLRLGKLVMHEVSAWQGQWEQRLRP</sequence>
<dbReference type="EMBL" id="MU853778">
    <property type="protein sequence ID" value="KAK3941888.1"/>
    <property type="molecule type" value="Genomic_DNA"/>
</dbReference>
<name>A0AAN6NCU8_9PEZI</name>
<dbReference type="AlphaFoldDB" id="A0AAN6NCU8"/>
<evidence type="ECO:0000313" key="2">
    <source>
        <dbReference type="EMBL" id="KAK3941888.1"/>
    </source>
</evidence>
<keyword evidence="3" id="KW-1185">Reference proteome</keyword>
<organism evidence="2 3">
    <name type="scientific">Diplogelasinospora grovesii</name>
    <dbReference type="NCBI Taxonomy" id="303347"/>
    <lineage>
        <taxon>Eukaryota</taxon>
        <taxon>Fungi</taxon>
        <taxon>Dikarya</taxon>
        <taxon>Ascomycota</taxon>
        <taxon>Pezizomycotina</taxon>
        <taxon>Sordariomycetes</taxon>
        <taxon>Sordariomycetidae</taxon>
        <taxon>Sordariales</taxon>
        <taxon>Diplogelasinosporaceae</taxon>
        <taxon>Diplogelasinospora</taxon>
    </lineage>
</organism>